<sequence>MHASDDFLRECDDSPRLNELARFFMETAAGRSGMPIRPPIADRRLLPDDTLLHQFIDLHVRRQGNFDQHYHASIPYRLEEECRMGHALLRYSQTIPSEMFFYSLGTAEGTMARVVSELSDGKVQSLACSPNEENYKCFMAFGEPLGASFFVGPFHRLTKEHLHSQNRLERFAVGFDVILEDTTFQMYSPNRRDQIGFVKQHLKPNGIFLSVEKFRSNDENAYQSREEQKNLGFKSNYFGTDEIARKTELVLNTMHACEVTLAEMADAVSPHFKHCVVTWNSGNFYGLAASNDAANLGRYLSTMVQPAIPVEYVYEPRPYCDLVSWLQRQQTLVEVA</sequence>
<dbReference type="CDD" id="cd02440">
    <property type="entry name" value="AdoMet_MTases"/>
    <property type="match status" value="1"/>
</dbReference>
<proteinExistence type="predicted"/>
<gene>
    <name evidence="1" type="ORF">HNQ72_005492</name>
</gene>
<evidence type="ECO:0000313" key="2">
    <source>
        <dbReference type="Proteomes" id="UP000547879"/>
    </source>
</evidence>
<evidence type="ECO:0000313" key="1">
    <source>
        <dbReference type="EMBL" id="MBB6165644.1"/>
    </source>
</evidence>
<protein>
    <recommendedName>
        <fullName evidence="3">Class I SAM-dependent methyltransferase</fullName>
    </recommendedName>
</protein>
<dbReference type="Proteomes" id="UP000547879">
    <property type="component" value="Unassembled WGS sequence"/>
</dbReference>
<dbReference type="RefSeq" id="WP_183997050.1">
    <property type="nucleotide sequence ID" value="NZ_BMHW01000011.1"/>
</dbReference>
<reference evidence="1 2" key="1">
    <citation type="submission" date="2020-08" db="EMBL/GenBank/DDBJ databases">
        <title>Genomic Encyclopedia of Type Strains, Phase IV (KMG-IV): sequencing the most valuable type-strain genomes for metagenomic binning, comparative biology and taxonomic classification.</title>
        <authorList>
            <person name="Goeker M."/>
        </authorList>
    </citation>
    <scope>NUCLEOTIDE SEQUENCE [LARGE SCALE GENOMIC DNA]</scope>
    <source>
        <strain evidence="1 2">DSM 100734</strain>
    </source>
</reference>
<dbReference type="EMBL" id="JACHEG010000010">
    <property type="protein sequence ID" value="MBB6165644.1"/>
    <property type="molecule type" value="Genomic_DNA"/>
</dbReference>
<accession>A0A7W9YBR0</accession>
<dbReference type="SUPFAM" id="SSF53335">
    <property type="entry name" value="S-adenosyl-L-methionine-dependent methyltransferases"/>
    <property type="match status" value="1"/>
</dbReference>
<evidence type="ECO:0008006" key="3">
    <source>
        <dbReference type="Google" id="ProtNLM"/>
    </source>
</evidence>
<dbReference type="Gene3D" id="3.40.50.150">
    <property type="entry name" value="Vaccinia Virus protein VP39"/>
    <property type="match status" value="1"/>
</dbReference>
<organism evidence="1 2">
    <name type="scientific">Rhizobium wenxiniae</name>
    <dbReference type="NCBI Taxonomy" id="1737357"/>
    <lineage>
        <taxon>Bacteria</taxon>
        <taxon>Pseudomonadati</taxon>
        <taxon>Pseudomonadota</taxon>
        <taxon>Alphaproteobacteria</taxon>
        <taxon>Hyphomicrobiales</taxon>
        <taxon>Rhizobiaceae</taxon>
        <taxon>Rhizobium/Agrobacterium group</taxon>
        <taxon>Rhizobium</taxon>
    </lineage>
</organism>
<keyword evidence="2" id="KW-1185">Reference proteome</keyword>
<dbReference type="AlphaFoldDB" id="A0A7W9YBR0"/>
<comment type="caution">
    <text evidence="1">The sequence shown here is derived from an EMBL/GenBank/DDBJ whole genome shotgun (WGS) entry which is preliminary data.</text>
</comment>
<dbReference type="InterPro" id="IPR029063">
    <property type="entry name" value="SAM-dependent_MTases_sf"/>
</dbReference>
<name>A0A7W9YBR0_9HYPH</name>